<comment type="subcellular location">
    <subcellularLocation>
        <location evidence="5">Cytoplasm</location>
    </subcellularLocation>
</comment>
<dbReference type="OrthoDB" id="9794566at2"/>
<evidence type="ECO:0000256" key="4">
    <source>
        <dbReference type="ARBA" id="ARBA00023315"/>
    </source>
</evidence>
<dbReference type="PANTHER" id="PTHR43420:SF44">
    <property type="entry name" value="ACETYLTRANSFERASE YPEA"/>
    <property type="match status" value="1"/>
</dbReference>
<dbReference type="Gene3D" id="3.40.630.30">
    <property type="match status" value="1"/>
</dbReference>
<evidence type="ECO:0000256" key="3">
    <source>
        <dbReference type="ARBA" id="ARBA00022679"/>
    </source>
</evidence>
<dbReference type="InterPro" id="IPR050680">
    <property type="entry name" value="YpeA/RimI_acetyltransf"/>
</dbReference>
<protein>
    <recommendedName>
        <fullName evidence="5">[Ribosomal protein bS18]-alanine N-acetyltransferase</fullName>
        <ecNumber evidence="5">2.3.1.266</ecNumber>
    </recommendedName>
</protein>
<dbReference type="PROSITE" id="PS51186">
    <property type="entry name" value="GNAT"/>
    <property type="match status" value="1"/>
</dbReference>
<evidence type="ECO:0000256" key="5">
    <source>
        <dbReference type="RuleBase" id="RU363094"/>
    </source>
</evidence>
<dbReference type="EMBL" id="LQWZ01000036">
    <property type="protein sequence ID" value="OAH53303.1"/>
    <property type="molecule type" value="Genomic_DNA"/>
</dbReference>
<dbReference type="InterPro" id="IPR006464">
    <property type="entry name" value="AcTrfase_RimI/Ard1"/>
</dbReference>
<dbReference type="EC" id="2.3.1.266" evidence="5"/>
<evidence type="ECO:0000256" key="2">
    <source>
        <dbReference type="ARBA" id="ARBA00022490"/>
    </source>
</evidence>
<dbReference type="RefSeq" id="WP_018395465.1">
    <property type="nucleotide sequence ID" value="NZ_LQWZ01000036.1"/>
</dbReference>
<gene>
    <name evidence="7" type="ORF">AWH48_13225</name>
</gene>
<dbReference type="Proteomes" id="UP000077271">
    <property type="component" value="Unassembled WGS sequence"/>
</dbReference>
<dbReference type="AlphaFoldDB" id="A0A177KIU4"/>
<comment type="function">
    <text evidence="5">Acetylates the N-terminal alanine of ribosomal protein bS18.</text>
</comment>
<comment type="similarity">
    <text evidence="1 5">Belongs to the acetyltransferase family. RimI subfamily.</text>
</comment>
<sequence length="148" mass="16944">MSEFFVRKMTLDDVSAVYEVELVSFTVPWSREALEREITSNSFALYHVAEIEGKVIGYCGMWIVYDQVQVTNIAILPEYRGNHYGEKLLGFVINEARLHGGKVLSLEVRVSNTPARSLYEKFGLQPGGIRKQYYTDDLEDALVMWVNL</sequence>
<evidence type="ECO:0000259" key="6">
    <source>
        <dbReference type="PROSITE" id="PS51186"/>
    </source>
</evidence>
<reference evidence="7 8" key="1">
    <citation type="submission" date="2016-01" db="EMBL/GenBank/DDBJ databases">
        <title>Investigation of taxonomic status of Bacillus aminovorans.</title>
        <authorList>
            <person name="Verma A."/>
            <person name="Pal Y."/>
            <person name="Krishnamurthi S."/>
        </authorList>
    </citation>
    <scope>NUCLEOTIDE SEQUENCE [LARGE SCALE GENOMIC DNA]</scope>
    <source>
        <strain evidence="7 8">DSM 4337</strain>
    </source>
</reference>
<keyword evidence="3 7" id="KW-0808">Transferase</keyword>
<dbReference type="Pfam" id="PF00583">
    <property type="entry name" value="Acetyltransf_1"/>
    <property type="match status" value="1"/>
</dbReference>
<accession>A0A177KIU4</accession>
<dbReference type="InterPro" id="IPR000182">
    <property type="entry name" value="GNAT_dom"/>
</dbReference>
<comment type="caution">
    <text evidence="7">The sequence shown here is derived from an EMBL/GenBank/DDBJ whole genome shotgun (WGS) entry which is preliminary data.</text>
</comment>
<dbReference type="GO" id="GO:0008999">
    <property type="term" value="F:protein-N-terminal-alanine acetyltransferase activity"/>
    <property type="evidence" value="ECO:0007669"/>
    <property type="project" value="UniProtKB-EC"/>
</dbReference>
<dbReference type="GO" id="GO:0005737">
    <property type="term" value="C:cytoplasm"/>
    <property type="evidence" value="ECO:0007669"/>
    <property type="project" value="UniProtKB-SubCell"/>
</dbReference>
<keyword evidence="2 5" id="KW-0963">Cytoplasm</keyword>
<dbReference type="NCBIfam" id="TIGR01575">
    <property type="entry name" value="rimI"/>
    <property type="match status" value="1"/>
</dbReference>
<dbReference type="CDD" id="cd04301">
    <property type="entry name" value="NAT_SF"/>
    <property type="match status" value="1"/>
</dbReference>
<dbReference type="PANTHER" id="PTHR43420">
    <property type="entry name" value="ACETYLTRANSFERASE"/>
    <property type="match status" value="1"/>
</dbReference>
<feature type="domain" description="N-acetyltransferase" evidence="6">
    <location>
        <begin position="4"/>
        <end position="148"/>
    </location>
</feature>
<organism evidence="7 8">
    <name type="scientific">Domibacillus aminovorans</name>
    <dbReference type="NCBI Taxonomy" id="29332"/>
    <lineage>
        <taxon>Bacteria</taxon>
        <taxon>Bacillati</taxon>
        <taxon>Bacillota</taxon>
        <taxon>Bacilli</taxon>
        <taxon>Bacillales</taxon>
        <taxon>Bacillaceae</taxon>
        <taxon>Domibacillus</taxon>
    </lineage>
</organism>
<dbReference type="InterPro" id="IPR016181">
    <property type="entry name" value="Acyl_CoA_acyltransferase"/>
</dbReference>
<dbReference type="SUPFAM" id="SSF55729">
    <property type="entry name" value="Acyl-CoA N-acyltransferases (Nat)"/>
    <property type="match status" value="1"/>
</dbReference>
<evidence type="ECO:0000256" key="1">
    <source>
        <dbReference type="ARBA" id="ARBA00005395"/>
    </source>
</evidence>
<name>A0A177KIU4_9BACI</name>
<comment type="catalytic activity">
    <reaction evidence="5">
        <text>N-terminal L-alanyl-[ribosomal protein bS18] + acetyl-CoA = N-terminal N(alpha)-acetyl-L-alanyl-[ribosomal protein bS18] + CoA + H(+)</text>
        <dbReference type="Rhea" id="RHEA:43756"/>
        <dbReference type="Rhea" id="RHEA-COMP:10676"/>
        <dbReference type="Rhea" id="RHEA-COMP:10677"/>
        <dbReference type="ChEBI" id="CHEBI:15378"/>
        <dbReference type="ChEBI" id="CHEBI:57287"/>
        <dbReference type="ChEBI" id="CHEBI:57288"/>
        <dbReference type="ChEBI" id="CHEBI:64718"/>
        <dbReference type="ChEBI" id="CHEBI:83683"/>
        <dbReference type="EC" id="2.3.1.266"/>
    </reaction>
</comment>
<proteinExistence type="inferred from homology"/>
<evidence type="ECO:0000313" key="7">
    <source>
        <dbReference type="EMBL" id="OAH53303.1"/>
    </source>
</evidence>
<keyword evidence="4" id="KW-0012">Acyltransferase</keyword>
<evidence type="ECO:0000313" key="8">
    <source>
        <dbReference type="Proteomes" id="UP000077271"/>
    </source>
</evidence>